<accession>A0A0J8AN30</accession>
<evidence type="ECO:0000313" key="3">
    <source>
        <dbReference type="Proteomes" id="UP000052232"/>
    </source>
</evidence>
<organism evidence="2 3">
    <name type="scientific">Sphingobium cupriresistens LL01</name>
    <dbReference type="NCBI Taxonomy" id="1420583"/>
    <lineage>
        <taxon>Bacteria</taxon>
        <taxon>Pseudomonadati</taxon>
        <taxon>Pseudomonadota</taxon>
        <taxon>Alphaproteobacteria</taxon>
        <taxon>Sphingomonadales</taxon>
        <taxon>Sphingomonadaceae</taxon>
        <taxon>Sphingobium</taxon>
    </lineage>
</organism>
<sequence>MQLIYILLILSVALAVIKVAIMALLIVFGIGLLIATVKHPGAAIGFMLMMTTVSLVEAHPWAAGAGLIATAICATASKPS</sequence>
<dbReference type="AlphaFoldDB" id="A0A0J8AN30"/>
<reference evidence="2 3" key="1">
    <citation type="journal article" date="2015" name="G3 (Bethesda)">
        <title>Insights into Ongoing Evolution of the Hexachlorocyclohexane Catabolic Pathway from Comparative Genomics of Ten Sphingomonadaceae Strains.</title>
        <authorList>
            <person name="Pearce S.L."/>
            <person name="Oakeshott J.G."/>
            <person name="Pandey G."/>
        </authorList>
    </citation>
    <scope>NUCLEOTIDE SEQUENCE [LARGE SCALE GENOMIC DNA]</scope>
    <source>
        <strain evidence="2 3">LL01</strain>
    </source>
</reference>
<feature type="transmembrane region" description="Helical" evidence="1">
    <location>
        <begin position="6"/>
        <end position="37"/>
    </location>
</feature>
<dbReference type="Proteomes" id="UP000052232">
    <property type="component" value="Unassembled WGS sequence"/>
</dbReference>
<evidence type="ECO:0000256" key="1">
    <source>
        <dbReference type="SAM" id="Phobius"/>
    </source>
</evidence>
<gene>
    <name evidence="2" type="ORF">V473_13625</name>
</gene>
<name>A0A0J8AN30_9SPHN</name>
<evidence type="ECO:0000313" key="2">
    <source>
        <dbReference type="EMBL" id="KMS55940.1"/>
    </source>
</evidence>
<protein>
    <submittedName>
        <fullName evidence="2">Uncharacterized protein</fullName>
    </submittedName>
</protein>
<keyword evidence="1" id="KW-0472">Membrane</keyword>
<keyword evidence="3" id="KW-1185">Reference proteome</keyword>
<dbReference type="STRING" id="1420583.V473_13625"/>
<dbReference type="RefSeq" id="WP_066604328.1">
    <property type="nucleotide sequence ID" value="NZ_KQ130434.1"/>
</dbReference>
<proteinExistence type="predicted"/>
<dbReference type="EMBL" id="JACT01000002">
    <property type="protein sequence ID" value="KMS55940.1"/>
    <property type="molecule type" value="Genomic_DNA"/>
</dbReference>
<dbReference type="PATRIC" id="fig|1420583.3.peg.2535"/>
<keyword evidence="1" id="KW-0812">Transmembrane</keyword>
<comment type="caution">
    <text evidence="2">The sequence shown here is derived from an EMBL/GenBank/DDBJ whole genome shotgun (WGS) entry which is preliminary data.</text>
</comment>
<keyword evidence="1" id="KW-1133">Transmembrane helix</keyword>